<organism evidence="1 2">
    <name type="scientific">Branchiibius hedensis</name>
    <dbReference type="NCBI Taxonomy" id="672460"/>
    <lineage>
        <taxon>Bacteria</taxon>
        <taxon>Bacillati</taxon>
        <taxon>Actinomycetota</taxon>
        <taxon>Actinomycetes</taxon>
        <taxon>Micrococcales</taxon>
        <taxon>Dermacoccaceae</taxon>
        <taxon>Branchiibius</taxon>
    </lineage>
</organism>
<gene>
    <name evidence="1" type="ORF">SAMN04489750_1945</name>
</gene>
<dbReference type="AlphaFoldDB" id="A0A2Y8ZQI3"/>
<dbReference type="CDD" id="cd06587">
    <property type="entry name" value="VOC"/>
    <property type="match status" value="1"/>
</dbReference>
<dbReference type="EMBL" id="UESZ01000001">
    <property type="protein sequence ID" value="SSA34620.1"/>
    <property type="molecule type" value="Genomic_DNA"/>
</dbReference>
<dbReference type="InterPro" id="IPR029068">
    <property type="entry name" value="Glyas_Bleomycin-R_OHBP_Dase"/>
</dbReference>
<proteinExistence type="predicted"/>
<accession>A0A2Y8ZQI3</accession>
<dbReference type="RefSeq" id="WP_109685350.1">
    <property type="nucleotide sequence ID" value="NZ_QGDN01000001.1"/>
</dbReference>
<dbReference type="OrthoDB" id="3296095at2"/>
<dbReference type="Gene3D" id="3.10.180.10">
    <property type="entry name" value="2,3-Dihydroxybiphenyl 1,2-Dioxygenase, domain 1"/>
    <property type="match status" value="1"/>
</dbReference>
<dbReference type="Proteomes" id="UP000250028">
    <property type="component" value="Unassembled WGS sequence"/>
</dbReference>
<reference evidence="2" key="1">
    <citation type="submission" date="2016-10" db="EMBL/GenBank/DDBJ databases">
        <authorList>
            <person name="Varghese N."/>
            <person name="Submissions S."/>
        </authorList>
    </citation>
    <scope>NUCLEOTIDE SEQUENCE [LARGE SCALE GENOMIC DNA]</scope>
    <source>
        <strain evidence="2">DSM 22951</strain>
    </source>
</reference>
<evidence type="ECO:0000313" key="2">
    <source>
        <dbReference type="Proteomes" id="UP000250028"/>
    </source>
</evidence>
<sequence>MKLQPMVHVEELAPSLEFYQSLGASVLHADPDGDFALLHLADGTELSLLAHPPNPEQHEGEVELNFEATDDELAQFATSPYATGPVETTGFGRQLILRSPGGLLIKLNRFGD</sequence>
<evidence type="ECO:0000313" key="1">
    <source>
        <dbReference type="EMBL" id="SSA34620.1"/>
    </source>
</evidence>
<evidence type="ECO:0008006" key="3">
    <source>
        <dbReference type="Google" id="ProtNLM"/>
    </source>
</evidence>
<name>A0A2Y8ZQI3_9MICO</name>
<protein>
    <recommendedName>
        <fullName evidence="3">VOC domain-containing protein</fullName>
    </recommendedName>
</protein>
<dbReference type="SUPFAM" id="SSF54593">
    <property type="entry name" value="Glyoxalase/Bleomycin resistance protein/Dihydroxybiphenyl dioxygenase"/>
    <property type="match status" value="1"/>
</dbReference>
<keyword evidence="2" id="KW-1185">Reference proteome</keyword>